<dbReference type="AlphaFoldDB" id="A0AA40BUB1"/>
<protein>
    <submittedName>
        <fullName evidence="2">Uncharacterized protein</fullName>
    </submittedName>
</protein>
<sequence length="164" mass="18428">MFAKRWEPARQIETIRQETLGADVDWKECGVGNLERARSGFSQLRESLDPAGFPRSERRVIKPNSEPIYALAVHLGTVNTNIQEQWKDAYLDVTGHLTSWALKSAGRTPEQVTHEDPDQHFYFTDPSNPGSLGSQAKDPELGKALRELSERIVKENLGDDALLD</sequence>
<reference evidence="2" key="1">
    <citation type="submission" date="2023-06" db="EMBL/GenBank/DDBJ databases">
        <title>Genome-scale phylogeny and comparative genomics of the fungal order Sordariales.</title>
        <authorList>
            <consortium name="Lawrence Berkeley National Laboratory"/>
            <person name="Hensen N."/>
            <person name="Bonometti L."/>
            <person name="Westerberg I."/>
            <person name="Brannstrom I.O."/>
            <person name="Guillou S."/>
            <person name="Cros-Aarteil S."/>
            <person name="Calhoun S."/>
            <person name="Haridas S."/>
            <person name="Kuo A."/>
            <person name="Mondo S."/>
            <person name="Pangilinan J."/>
            <person name="Riley R."/>
            <person name="Labutti K."/>
            <person name="Andreopoulos B."/>
            <person name="Lipzen A."/>
            <person name="Chen C."/>
            <person name="Yanf M."/>
            <person name="Daum C."/>
            <person name="Ng V."/>
            <person name="Clum A."/>
            <person name="Steindorff A."/>
            <person name="Ohm R."/>
            <person name="Martin F."/>
            <person name="Silar P."/>
            <person name="Natvig D."/>
            <person name="Lalanne C."/>
            <person name="Gautier V."/>
            <person name="Ament-Velasquez S.L."/>
            <person name="Kruys A."/>
            <person name="Hutchinson M.I."/>
            <person name="Powell A.J."/>
            <person name="Barry K."/>
            <person name="Miller A.N."/>
            <person name="Grigoriev I.V."/>
            <person name="Debuchy R."/>
            <person name="Gladieux P."/>
            <person name="Thoren M.H."/>
            <person name="Johannesson H."/>
        </authorList>
    </citation>
    <scope>NUCLEOTIDE SEQUENCE</scope>
    <source>
        <strain evidence="2">CBS 606.72</strain>
    </source>
</reference>
<proteinExistence type="predicted"/>
<feature type="region of interest" description="Disordered" evidence="1">
    <location>
        <begin position="124"/>
        <end position="143"/>
    </location>
</feature>
<name>A0AA40BUB1_9PEZI</name>
<dbReference type="EMBL" id="JAULSU010000006">
    <property type="protein sequence ID" value="KAK0613973.1"/>
    <property type="molecule type" value="Genomic_DNA"/>
</dbReference>
<feature type="compositionally biased region" description="Polar residues" evidence="1">
    <location>
        <begin position="125"/>
        <end position="134"/>
    </location>
</feature>
<comment type="caution">
    <text evidence="2">The sequence shown here is derived from an EMBL/GenBank/DDBJ whole genome shotgun (WGS) entry which is preliminary data.</text>
</comment>
<keyword evidence="3" id="KW-1185">Reference proteome</keyword>
<evidence type="ECO:0000313" key="2">
    <source>
        <dbReference type="EMBL" id="KAK0613973.1"/>
    </source>
</evidence>
<gene>
    <name evidence="2" type="ORF">B0T14DRAFT_569961</name>
</gene>
<evidence type="ECO:0000313" key="3">
    <source>
        <dbReference type="Proteomes" id="UP001175000"/>
    </source>
</evidence>
<dbReference type="Proteomes" id="UP001175000">
    <property type="component" value="Unassembled WGS sequence"/>
</dbReference>
<organism evidence="2 3">
    <name type="scientific">Immersiella caudata</name>
    <dbReference type="NCBI Taxonomy" id="314043"/>
    <lineage>
        <taxon>Eukaryota</taxon>
        <taxon>Fungi</taxon>
        <taxon>Dikarya</taxon>
        <taxon>Ascomycota</taxon>
        <taxon>Pezizomycotina</taxon>
        <taxon>Sordariomycetes</taxon>
        <taxon>Sordariomycetidae</taxon>
        <taxon>Sordariales</taxon>
        <taxon>Lasiosphaeriaceae</taxon>
        <taxon>Immersiella</taxon>
    </lineage>
</organism>
<accession>A0AA40BUB1</accession>
<evidence type="ECO:0000256" key="1">
    <source>
        <dbReference type="SAM" id="MobiDB-lite"/>
    </source>
</evidence>